<comment type="caution">
    <text evidence="2">The sequence shown here is derived from an EMBL/GenBank/DDBJ whole genome shotgun (WGS) entry which is preliminary data.</text>
</comment>
<name>A0AA44EM16_9HYPH</name>
<reference evidence="2" key="1">
    <citation type="submission" date="2019-07" db="EMBL/GenBank/DDBJ databases">
        <title>FDA dAtabase for Regulatory Grade micrObial Sequences (FDA-ARGOS): Supporting development and validation of Infectious Disease Dx tests.</title>
        <authorList>
            <person name="Bachman M."/>
            <person name="Young C."/>
            <person name="Tallon L."/>
            <person name="Sadzewicz L."/>
            <person name="Vavikolanu K."/>
            <person name="Mehta A."/>
            <person name="Aluvathingal J."/>
            <person name="Nadendla S."/>
            <person name="Nandy P."/>
            <person name="Geyer C."/>
            <person name="Yan Y."/>
            <person name="Sichtig H."/>
        </authorList>
    </citation>
    <scope>NUCLEOTIDE SEQUENCE</scope>
    <source>
        <strain evidence="2">FDAARGOS_618</strain>
    </source>
</reference>
<dbReference type="Pfam" id="PF12728">
    <property type="entry name" value="HTH_17"/>
    <property type="match status" value="1"/>
</dbReference>
<accession>A0AA44EM16</accession>
<organism evidence="2 3">
    <name type="scientific">Agrobacterium pusense</name>
    <dbReference type="NCBI Taxonomy" id="648995"/>
    <lineage>
        <taxon>Bacteria</taxon>
        <taxon>Pseudomonadati</taxon>
        <taxon>Pseudomonadota</taxon>
        <taxon>Alphaproteobacteria</taxon>
        <taxon>Hyphomicrobiales</taxon>
        <taxon>Rhizobiaceae</taxon>
        <taxon>Rhizobium/Agrobacterium group</taxon>
        <taxon>Agrobacterium</taxon>
    </lineage>
</organism>
<feature type="domain" description="Helix-turn-helix" evidence="1">
    <location>
        <begin position="18"/>
        <end position="62"/>
    </location>
</feature>
<protein>
    <submittedName>
        <fullName evidence="2">Helix-turn-helix domain-containing protein</fullName>
    </submittedName>
</protein>
<gene>
    <name evidence="2" type="ORF">FOB26_15165</name>
</gene>
<dbReference type="EMBL" id="JABRWM010000006">
    <property type="protein sequence ID" value="NRF20402.1"/>
    <property type="molecule type" value="Genomic_DNA"/>
</dbReference>
<dbReference type="AlphaFoldDB" id="A0AA44EM16"/>
<proteinExistence type="predicted"/>
<dbReference type="Proteomes" id="UP001155820">
    <property type="component" value="Unassembled WGS sequence"/>
</dbReference>
<evidence type="ECO:0000313" key="3">
    <source>
        <dbReference type="Proteomes" id="UP001155820"/>
    </source>
</evidence>
<evidence type="ECO:0000259" key="1">
    <source>
        <dbReference type="Pfam" id="PF12728"/>
    </source>
</evidence>
<dbReference type="InterPro" id="IPR041657">
    <property type="entry name" value="HTH_17"/>
</dbReference>
<dbReference type="RefSeq" id="WP_172873513.1">
    <property type="nucleotide sequence ID" value="NZ_JABRWL010000005.1"/>
</dbReference>
<sequence length="64" mass="7253">MTNETEPNDDLDLLWGAEEIGKALGRSMRATYEILDKGEIPAKKLNGRWVISRKRLVSFFTEAA</sequence>
<keyword evidence="3" id="KW-1185">Reference proteome</keyword>
<evidence type="ECO:0000313" key="2">
    <source>
        <dbReference type="EMBL" id="NRF20402.1"/>
    </source>
</evidence>